<reference evidence="2" key="1">
    <citation type="submission" date="2016-02" db="EMBL/GenBank/DDBJ databases">
        <title>Draft Genome Sequence of Sporotomaculum syntrophicum Strain FB, a Syntrophic Benzoate Degrader.</title>
        <authorList>
            <person name="Nobu M.K."/>
            <person name="Narihiro T."/>
            <person name="Qiu Y.-L."/>
            <person name="Ohashi A."/>
            <person name="Liu W.-T."/>
            <person name="Yuji S."/>
        </authorList>
    </citation>
    <scope>NUCLEOTIDE SEQUENCE</scope>
    <source>
        <strain evidence="2">FB</strain>
    </source>
</reference>
<gene>
    <name evidence="2" type="ORF">SPSYN_03027</name>
</gene>
<sequence>MTMKLYTPLPKYIKDMTSEELTAAFPSSCKQSHLMRSIIMNEKQFSPVNYDRTLRGMWYSVVKPTLDKLGLLTEKDNTEEALTRWDAELSRYTADLVRRGLLTYKDLHIVDQSRQRSNPSNSYSIVDLKTYGYQVGVSAYPNIIISTEKDTVYSIIKNLANLFGCSCISGKGQNSLGAMEDLLRNMGSNYDDIYILTLTDYDPSGYYIADTFKNQVEDLKSALGITAVVHIERIGITPDQLTTVEVEQNKYTPKPTNLDKWLNVTGGINGEPKGLELDALAPDRIRQIFVTSIRKYIDPDVYKKIIKSSYIRRVALEALGPSLDCIITGIVQELENSVEVLDFDITDLALRGYNSLPIRKLCDGSNDDIIKDKALSYLVN</sequence>
<dbReference type="Proteomes" id="UP000798488">
    <property type="component" value="Unassembled WGS sequence"/>
</dbReference>
<comment type="caution">
    <text evidence="2">The sequence shown here is derived from an EMBL/GenBank/DDBJ whole genome shotgun (WGS) entry which is preliminary data.</text>
</comment>
<evidence type="ECO:0000313" key="2">
    <source>
        <dbReference type="EMBL" id="KAF1083871.1"/>
    </source>
</evidence>
<protein>
    <recommendedName>
        <fullName evidence="1">Topoisomerase 6 subunit A/Spo11 TOPRIM domain-containing protein</fullName>
    </recommendedName>
</protein>
<dbReference type="Pfam" id="PF21180">
    <property type="entry name" value="TOP6A-Spo11_Toprim"/>
    <property type="match status" value="1"/>
</dbReference>
<feature type="domain" description="Topoisomerase 6 subunit A/Spo11 TOPRIM" evidence="1">
    <location>
        <begin position="144"/>
        <end position="254"/>
    </location>
</feature>
<accession>A0A9D2WN86</accession>
<dbReference type="SUPFAM" id="SSF56726">
    <property type="entry name" value="DNA topoisomerase IV, alpha subunit"/>
    <property type="match status" value="1"/>
</dbReference>
<evidence type="ECO:0000259" key="1">
    <source>
        <dbReference type="Pfam" id="PF21180"/>
    </source>
</evidence>
<dbReference type="Gene3D" id="3.40.1360.10">
    <property type="match status" value="1"/>
</dbReference>
<dbReference type="InterPro" id="IPR034136">
    <property type="entry name" value="TOPRIM_Topo6A/Spo11"/>
</dbReference>
<dbReference type="EMBL" id="LSRS01000009">
    <property type="protein sequence ID" value="KAF1083871.1"/>
    <property type="molecule type" value="Genomic_DNA"/>
</dbReference>
<dbReference type="GO" id="GO:0005694">
    <property type="term" value="C:chromosome"/>
    <property type="evidence" value="ECO:0007669"/>
    <property type="project" value="InterPro"/>
</dbReference>
<dbReference type="GO" id="GO:0003677">
    <property type="term" value="F:DNA binding"/>
    <property type="evidence" value="ECO:0007669"/>
    <property type="project" value="InterPro"/>
</dbReference>
<organism evidence="2 3">
    <name type="scientific">Sporotomaculum syntrophicum</name>
    <dbReference type="NCBI Taxonomy" id="182264"/>
    <lineage>
        <taxon>Bacteria</taxon>
        <taxon>Bacillati</taxon>
        <taxon>Bacillota</taxon>
        <taxon>Clostridia</taxon>
        <taxon>Eubacteriales</taxon>
        <taxon>Desulfallaceae</taxon>
        <taxon>Sporotomaculum</taxon>
    </lineage>
</organism>
<evidence type="ECO:0000313" key="3">
    <source>
        <dbReference type="Proteomes" id="UP000798488"/>
    </source>
</evidence>
<dbReference type="AlphaFoldDB" id="A0A9D2WN86"/>
<name>A0A9D2WN86_9FIRM</name>
<dbReference type="InterPro" id="IPR036078">
    <property type="entry name" value="Spo11/TopoVI_A_sf"/>
</dbReference>
<keyword evidence="3" id="KW-1185">Reference proteome</keyword>
<proteinExistence type="predicted"/>